<dbReference type="InterPro" id="IPR046462">
    <property type="entry name" value="TerL_nuclease"/>
</dbReference>
<gene>
    <name evidence="3" type="ORF">SAMN05192533_102281</name>
</gene>
<dbReference type="PANTHER" id="PTHR41287:SF1">
    <property type="entry name" value="PROTEIN YMFN"/>
    <property type="match status" value="1"/>
</dbReference>
<reference evidence="4" key="1">
    <citation type="submission" date="2016-10" db="EMBL/GenBank/DDBJ databases">
        <authorList>
            <person name="Varghese N."/>
            <person name="Submissions S."/>
        </authorList>
    </citation>
    <scope>NUCLEOTIDE SEQUENCE [LARGE SCALE GENOMIC DNA]</scope>
    <source>
        <strain evidence="4">B48,IBRC-M 10115,DSM 25386,CECT 8001</strain>
    </source>
</reference>
<protein>
    <submittedName>
        <fullName evidence="3">Phage terminase-like protein, large subunit, contains N-terminal HTH domain</fullName>
    </submittedName>
</protein>
<name>A0A1H7XPG9_9BACI</name>
<dbReference type="AlphaFoldDB" id="A0A1H7XPG9"/>
<accession>A0A1H7XPG9</accession>
<dbReference type="InterPro" id="IPR027417">
    <property type="entry name" value="P-loop_NTPase"/>
</dbReference>
<evidence type="ECO:0000313" key="4">
    <source>
        <dbReference type="Proteomes" id="UP000198553"/>
    </source>
</evidence>
<evidence type="ECO:0000259" key="1">
    <source>
        <dbReference type="Pfam" id="PF03354"/>
    </source>
</evidence>
<organism evidence="3 4">
    <name type="scientific">Mesobacillus persicus</name>
    <dbReference type="NCBI Taxonomy" id="930146"/>
    <lineage>
        <taxon>Bacteria</taxon>
        <taxon>Bacillati</taxon>
        <taxon>Bacillota</taxon>
        <taxon>Bacilli</taxon>
        <taxon>Bacillales</taxon>
        <taxon>Bacillaceae</taxon>
        <taxon>Mesobacillus</taxon>
    </lineage>
</organism>
<feature type="domain" description="Terminase large subunit-like endonuclease" evidence="2">
    <location>
        <begin position="261"/>
        <end position="543"/>
    </location>
</feature>
<dbReference type="Proteomes" id="UP000198553">
    <property type="component" value="Unassembled WGS sequence"/>
</dbReference>
<evidence type="ECO:0000313" key="3">
    <source>
        <dbReference type="EMBL" id="SEM35077.1"/>
    </source>
</evidence>
<dbReference type="Gene3D" id="3.40.50.300">
    <property type="entry name" value="P-loop containing nucleotide triphosphate hydrolases"/>
    <property type="match status" value="1"/>
</dbReference>
<feature type="domain" description="Terminase large subunit-like ATPase" evidence="1">
    <location>
        <begin position="79"/>
        <end position="251"/>
    </location>
</feature>
<dbReference type="InterPro" id="IPR046461">
    <property type="entry name" value="TerL_ATPase"/>
</dbReference>
<dbReference type="STRING" id="930146.SAMN05192533_102281"/>
<dbReference type="Pfam" id="PF03354">
    <property type="entry name" value="TerL_ATPase"/>
    <property type="match status" value="1"/>
</dbReference>
<dbReference type="InterPro" id="IPR005021">
    <property type="entry name" value="Terminase_largesu-like"/>
</dbReference>
<dbReference type="Pfam" id="PF20441">
    <property type="entry name" value="TerL_nuclease"/>
    <property type="match status" value="1"/>
</dbReference>
<keyword evidence="4" id="KW-1185">Reference proteome</keyword>
<dbReference type="EMBL" id="FOBW01000002">
    <property type="protein sequence ID" value="SEM35077.1"/>
    <property type="molecule type" value="Genomic_DNA"/>
</dbReference>
<dbReference type="RefSeq" id="WP_090741394.1">
    <property type="nucleotide sequence ID" value="NZ_FOBW01000002.1"/>
</dbReference>
<dbReference type="GO" id="GO:0004519">
    <property type="term" value="F:endonuclease activity"/>
    <property type="evidence" value="ECO:0007669"/>
    <property type="project" value="InterPro"/>
</dbReference>
<dbReference type="OrthoDB" id="9760250at2"/>
<dbReference type="PANTHER" id="PTHR41287">
    <property type="match status" value="1"/>
</dbReference>
<proteinExistence type="predicted"/>
<evidence type="ECO:0000259" key="2">
    <source>
        <dbReference type="Pfam" id="PF20441"/>
    </source>
</evidence>
<sequence>MELIERIVNYCSDVIDGKIIACKKHIQAVRRFVNDLDKSQSEDFPYEFDTEEVYHFYEWAKMFKHTKGVLAGEPIELTDFQLFIVANIFGWKNKKTGYRRIRKVYIQIARKQAKSQLLSLIASYETFLSDEISETYIGGWSKDTSNIVYNEILSQIKASELLEGKFSDSYHQIKHLKSGSFIKALSREARRFGDGTNPSLAILDEYHLHPTSEVYEVLASGMVARKQPLIVIITTAGFNLSSPCYQEYQYVSKILDPDNPIENDEYFALICELDKGDDIKDETLWAKSCPISTTYEEGMNFLRGELKTALDQKSKLRGFLTKNMNIWVEMRDNGYMDLSKWKKCEDDYTLEDLRGLPCVVGVDLSTKNDLTSVTFLFVKDEHLYVHNHSFLPEETLPEKIQTGKVPYDLWIQEGWITSIPGAVVDFEFVEVYIEELAKQYDWNVREIISDPWQAMYFMQNMEKKGFVVVEARQGYATLSLPTKDFRERVYNGKVKHNSNPVLTWSISNAVVRSDANLNEQLDKSKSSEKIDPIASLINAHVRTFTLEGDYLDMNEHILSDDFSF</sequence>